<dbReference type="Gene3D" id="3.20.170.20">
    <property type="entry name" value="Protein of unknown function DUF952"/>
    <property type="match status" value="1"/>
</dbReference>
<proteinExistence type="predicted"/>
<evidence type="ECO:0000313" key="1">
    <source>
        <dbReference type="EMBL" id="QVJ01545.1"/>
    </source>
</evidence>
<dbReference type="Proteomes" id="UP000682416">
    <property type="component" value="Chromosome"/>
</dbReference>
<protein>
    <submittedName>
        <fullName evidence="1">DUF952 domain-containing protein</fullName>
    </submittedName>
</protein>
<name>A0A975L9J6_9ACTN</name>
<gene>
    <name evidence="1" type="ORF">KGD82_26980</name>
</gene>
<dbReference type="PANTHER" id="PTHR34129">
    <property type="entry name" value="BLR1139 PROTEIN"/>
    <property type="match status" value="1"/>
</dbReference>
<dbReference type="PANTHER" id="PTHR34129:SF1">
    <property type="entry name" value="DUF952 DOMAIN-CONTAINING PROTEIN"/>
    <property type="match status" value="1"/>
</dbReference>
<dbReference type="KEGG" id="nec:KGD82_26980"/>
<accession>A0A975L9J6</accession>
<dbReference type="SUPFAM" id="SSF56399">
    <property type="entry name" value="ADP-ribosylation"/>
    <property type="match status" value="1"/>
</dbReference>
<dbReference type="AlphaFoldDB" id="A0A975L9J6"/>
<dbReference type="EMBL" id="CP074402">
    <property type="protein sequence ID" value="QVJ01545.1"/>
    <property type="molecule type" value="Genomic_DNA"/>
</dbReference>
<reference evidence="1" key="1">
    <citation type="submission" date="2021-05" db="EMBL/GenBank/DDBJ databases">
        <authorList>
            <person name="Kaiqin L."/>
            <person name="Jian G."/>
        </authorList>
    </citation>
    <scope>NUCLEOTIDE SEQUENCE</scope>
    <source>
        <strain evidence="1">HDS5</strain>
    </source>
</reference>
<sequence length="128" mass="13743">MAHVLHLTELSRWRADGDVEADSLGTEGFLHASPDEATMLAVANAFYSDPAEALVVLVVNTEKVDAEVRWEAAAPVPPPGVDADVLFPHVYGPIPRPAVTGLRRLVRNPAGRYTALETVMEPGPCFQG</sequence>
<organism evidence="1 2">
    <name type="scientific">Nocardiopsis eucommiae</name>
    <dbReference type="NCBI Taxonomy" id="2831970"/>
    <lineage>
        <taxon>Bacteria</taxon>
        <taxon>Bacillati</taxon>
        <taxon>Actinomycetota</taxon>
        <taxon>Actinomycetes</taxon>
        <taxon>Streptosporangiales</taxon>
        <taxon>Nocardiopsidaceae</taxon>
        <taxon>Nocardiopsis</taxon>
    </lineage>
</organism>
<evidence type="ECO:0000313" key="2">
    <source>
        <dbReference type="Proteomes" id="UP000682416"/>
    </source>
</evidence>
<dbReference type="InterPro" id="IPR009297">
    <property type="entry name" value="DUF952"/>
</dbReference>
<dbReference type="Pfam" id="PF06108">
    <property type="entry name" value="DUF952"/>
    <property type="match status" value="1"/>
</dbReference>
<keyword evidence="2" id="KW-1185">Reference proteome</keyword>